<name>A0ACB9S442_9MYRT</name>
<reference evidence="2" key="1">
    <citation type="journal article" date="2023" name="Front. Plant Sci.">
        <title>Chromosomal-level genome assembly of Melastoma candidum provides insights into trichome evolution.</title>
        <authorList>
            <person name="Zhong Y."/>
            <person name="Wu W."/>
            <person name="Sun C."/>
            <person name="Zou P."/>
            <person name="Liu Y."/>
            <person name="Dai S."/>
            <person name="Zhou R."/>
        </authorList>
    </citation>
    <scope>NUCLEOTIDE SEQUENCE [LARGE SCALE GENOMIC DNA]</scope>
</reference>
<evidence type="ECO:0000313" key="2">
    <source>
        <dbReference type="Proteomes" id="UP001057402"/>
    </source>
</evidence>
<gene>
    <name evidence="1" type="ORF">MLD38_003844</name>
</gene>
<dbReference type="Proteomes" id="UP001057402">
    <property type="component" value="Chromosome 2"/>
</dbReference>
<organism evidence="1 2">
    <name type="scientific">Melastoma candidum</name>
    <dbReference type="NCBI Taxonomy" id="119954"/>
    <lineage>
        <taxon>Eukaryota</taxon>
        <taxon>Viridiplantae</taxon>
        <taxon>Streptophyta</taxon>
        <taxon>Embryophyta</taxon>
        <taxon>Tracheophyta</taxon>
        <taxon>Spermatophyta</taxon>
        <taxon>Magnoliopsida</taxon>
        <taxon>eudicotyledons</taxon>
        <taxon>Gunneridae</taxon>
        <taxon>Pentapetalae</taxon>
        <taxon>rosids</taxon>
        <taxon>malvids</taxon>
        <taxon>Myrtales</taxon>
        <taxon>Melastomataceae</taxon>
        <taxon>Melastomatoideae</taxon>
        <taxon>Melastomateae</taxon>
        <taxon>Melastoma</taxon>
    </lineage>
</organism>
<evidence type="ECO:0000313" key="1">
    <source>
        <dbReference type="EMBL" id="KAI4385854.1"/>
    </source>
</evidence>
<proteinExistence type="predicted"/>
<protein>
    <submittedName>
        <fullName evidence="1">Uncharacterized protein</fullName>
    </submittedName>
</protein>
<dbReference type="EMBL" id="CM042881">
    <property type="protein sequence ID" value="KAI4385854.1"/>
    <property type="molecule type" value="Genomic_DNA"/>
</dbReference>
<comment type="caution">
    <text evidence="1">The sequence shown here is derived from an EMBL/GenBank/DDBJ whole genome shotgun (WGS) entry which is preliminary data.</text>
</comment>
<keyword evidence="2" id="KW-1185">Reference proteome</keyword>
<accession>A0ACB9S442</accession>
<sequence length="437" mass="49759">MWTRLVVNKVFRKTIGSNNFIADFPSTDEMSLEQWGESGKDYYRESFFHPRKHAIHYRMFVSTWNVGGIEPEEDLLAMEELLDTSNGYCDIYVLGYFQEIVPLKATNVLGPDNTATCRKWNSLIRKTLNKNCSFDAYTFSHRSDKAEDSNKKRNGVVGQDFCCLISKQMVGILITVWVRSNLRPYVRYPSVSCVGCGIMGCLGNKGSVSVRFQMHETSFCFICAHLTSGSKEGDEQCRTSNMAEIMSRTSFPRGPSLGLPKKILDHDRVILLGDLNYRISLPEATTRELVDREDWGALLAKDQLIAELIDGHVFQGWYEGPINFPPTYKYVPNSDTYHGCFQAKSGEKKRAPAWCDRIIWYGIGLKQSYYGRGESKLSDHRPVKAMFSVEVNVPRGRLQSQKNLFLSERYDQIPANLVDEGSSSDELEYKARSSFMV</sequence>